<comment type="caution">
    <text evidence="6">The sequence shown here is derived from an EMBL/GenBank/DDBJ whole genome shotgun (WGS) entry which is preliminary data.</text>
</comment>
<gene>
    <name evidence="6" type="ORF">POL25_26095</name>
</gene>
<keyword evidence="7" id="KW-1185">Reference proteome</keyword>
<feature type="region of interest" description="Disordered" evidence="4">
    <location>
        <begin position="948"/>
        <end position="1028"/>
    </location>
</feature>
<dbReference type="SUPFAM" id="SSF55486">
    <property type="entry name" value="Metalloproteases ('zincins'), catalytic domain"/>
    <property type="match status" value="1"/>
</dbReference>
<evidence type="ECO:0008006" key="8">
    <source>
        <dbReference type="Google" id="ProtNLM"/>
    </source>
</evidence>
<dbReference type="InterPro" id="IPR011936">
    <property type="entry name" value="Myxo_disulph_rpt"/>
</dbReference>
<dbReference type="PANTHER" id="PTHR33794">
    <property type="entry name" value="BACILLOLYSIN"/>
    <property type="match status" value="1"/>
</dbReference>
<name>A0ABT5E3F3_9BACT</name>
<accession>A0ABT5E3F3</accession>
<keyword evidence="1 5" id="KW-0732">Signal</keyword>
<dbReference type="NCBIfam" id="TIGR02232">
    <property type="entry name" value="myxo_disulf_rpt"/>
    <property type="match status" value="1"/>
</dbReference>
<proteinExistence type="predicted"/>
<evidence type="ECO:0000256" key="5">
    <source>
        <dbReference type="SAM" id="SignalP"/>
    </source>
</evidence>
<evidence type="ECO:0000256" key="1">
    <source>
        <dbReference type="ARBA" id="ARBA00022729"/>
    </source>
</evidence>
<dbReference type="EMBL" id="JAQNDL010000003">
    <property type="protein sequence ID" value="MDC0720400.1"/>
    <property type="molecule type" value="Genomic_DNA"/>
</dbReference>
<dbReference type="Gene3D" id="3.10.170.10">
    <property type="match status" value="1"/>
</dbReference>
<feature type="chain" id="PRO_5046114952" description="Myxococcus cysteine-rich repeat-containing protein" evidence="5">
    <location>
        <begin position="25"/>
        <end position="1044"/>
    </location>
</feature>
<evidence type="ECO:0000313" key="7">
    <source>
        <dbReference type="Proteomes" id="UP001221686"/>
    </source>
</evidence>
<keyword evidence="2" id="KW-0677">Repeat</keyword>
<dbReference type="InterPro" id="IPR050728">
    <property type="entry name" value="Zinc_Metalloprotease_M4"/>
</dbReference>
<evidence type="ECO:0000256" key="2">
    <source>
        <dbReference type="ARBA" id="ARBA00022737"/>
    </source>
</evidence>
<feature type="compositionally biased region" description="Low complexity" evidence="4">
    <location>
        <begin position="987"/>
        <end position="996"/>
    </location>
</feature>
<reference evidence="6 7" key="1">
    <citation type="submission" date="2022-11" db="EMBL/GenBank/DDBJ databases">
        <title>Minimal conservation of predation-associated metabolite biosynthetic gene clusters underscores biosynthetic potential of Myxococcota including descriptions for ten novel species: Archangium lansinium sp. nov., Myxococcus landrumus sp. nov., Nannocystis bai.</title>
        <authorList>
            <person name="Ahearne A."/>
            <person name="Stevens C."/>
            <person name="Dowd S."/>
        </authorList>
    </citation>
    <scope>NUCLEOTIDE SEQUENCE [LARGE SCALE GENOMIC DNA]</scope>
    <source>
        <strain evidence="6 7">BB15-2</strain>
    </source>
</reference>
<dbReference type="Proteomes" id="UP001221686">
    <property type="component" value="Unassembled WGS sequence"/>
</dbReference>
<feature type="compositionally biased region" description="Low complexity" evidence="4">
    <location>
        <begin position="948"/>
        <end position="964"/>
    </location>
</feature>
<dbReference type="PANTHER" id="PTHR33794:SF1">
    <property type="entry name" value="BACILLOLYSIN"/>
    <property type="match status" value="1"/>
</dbReference>
<evidence type="ECO:0000256" key="3">
    <source>
        <dbReference type="ARBA" id="ARBA00023157"/>
    </source>
</evidence>
<feature type="compositionally biased region" description="Polar residues" evidence="4">
    <location>
        <begin position="965"/>
        <end position="985"/>
    </location>
</feature>
<protein>
    <recommendedName>
        <fullName evidence="8">Myxococcus cysteine-rich repeat-containing protein</fullName>
    </recommendedName>
</protein>
<feature type="signal peptide" evidence="5">
    <location>
        <begin position="1"/>
        <end position="24"/>
    </location>
</feature>
<organism evidence="6 7">
    <name type="scientific">Nannocystis bainbridge</name>
    <dbReference type="NCBI Taxonomy" id="2995303"/>
    <lineage>
        <taxon>Bacteria</taxon>
        <taxon>Pseudomonadati</taxon>
        <taxon>Myxococcota</taxon>
        <taxon>Polyangia</taxon>
        <taxon>Nannocystales</taxon>
        <taxon>Nannocystaceae</taxon>
        <taxon>Nannocystis</taxon>
    </lineage>
</organism>
<dbReference type="RefSeq" id="WP_272088908.1">
    <property type="nucleotide sequence ID" value="NZ_JAQNDL010000003.1"/>
</dbReference>
<sequence length="1044" mass="109762">MRLAHGIATLTAATLMAVSPTASAVQTPAAHARRPAVEVARGAPVRALADLTWYQAPARHGGAWARLVAEMGPQTWAVWDRDTDVVRRIWGAGIAAPGSAGSPVAAERLARAFLARHVGLLAPGASAADFTLVANVESGGMRTLGFVQRVRGVAVEGGQVSFRFRNDRLFMIGSEALPHVPAPAVRQVGAAQARTAASEWLERDLSPGTVSFEAAHEAVVLPLVRGGGVEYATVVPVELATTAPLGRWRVYVDAATGEPVARKQTLLFASGKVAYNAPVREPGGERQNWPANRAALTVGGMNVTSSPTGDVMWNGNNATMVTTRASGTQVTVANDAGNEATANLNLQPNQTVNWNAANDELVDAQISTFVHANHVIDYVRQIDPTFEFVAQQLAATVNINESCNAYYDGNINFFRQSNQCNNTGRVADIVYHEYGHGVHDHAIIQGVGNFDPALSEGVSDYLAATVVDDPAMGIGFFLNDPGPLRHIDPNGSEAVWPDDVDGDTHITGLIIAGALWDLRKALVEDQGPGAVAHADHIYYESIRRAVDIPSMYFEALAADDDDGDLANGTPNQCLINSAFAKHGLFKLGVDVEAPGVALPQLAEYTVSVAVDGAGGQCSGGAIESAELTWRLREQQDVGGVIAMDVAPDQITAKIPQQPAGSVVQYQVKITFADATELQYPENAADPFYEFFVGAVEEIYCTDFESDPAADGWTHGLSMGQQGEGADDWMWQEPLSPTASGDPQAAFDGTRVFGNDLGGGNFNGTYQSEKTNFAQSPVIDTTGYSQVRLQYRRWLNIEDGFFDRARIYANDEPVWTNFASLMMNDASTHHTDREWRFHDVDLTASVVNDAVTLKYELRSDGGLEMGGWTLDALCVVGVVDAPAAVCGDGIVSVGEDCDEGANNSDEAADACRTDCSDAGCGDGVVDSGEQCDDGNAAGGDGCEADCSVDGDSTTSGGSDSDGSSGQLPTTGASSETGPEPTTSATDAGSDTEASDSTGSGGDTDSDTGGGATDESGCGCRQDGPGGAGLSALTLLLLTLRRRRAR</sequence>
<evidence type="ECO:0000313" key="6">
    <source>
        <dbReference type="EMBL" id="MDC0720400.1"/>
    </source>
</evidence>
<evidence type="ECO:0000256" key="4">
    <source>
        <dbReference type="SAM" id="MobiDB-lite"/>
    </source>
</evidence>
<keyword evidence="3" id="KW-1015">Disulfide bond</keyword>